<proteinExistence type="predicted"/>
<dbReference type="EMBL" id="JFBX01000554">
    <property type="protein sequence ID" value="KXH35806.1"/>
    <property type="molecule type" value="Genomic_DNA"/>
</dbReference>
<protein>
    <submittedName>
        <fullName evidence="1">Uncharacterized protein</fullName>
    </submittedName>
</protein>
<dbReference type="AlphaFoldDB" id="A0A135SIV8"/>
<evidence type="ECO:0000313" key="2">
    <source>
        <dbReference type="Proteomes" id="UP000070328"/>
    </source>
</evidence>
<comment type="caution">
    <text evidence="1">The sequence shown here is derived from an EMBL/GenBank/DDBJ whole genome shotgun (WGS) entry which is preliminary data.</text>
</comment>
<sequence>MGGEADQSLSKYQRQPAHPRLASNVNLNLVNFAAAVFQESCKVEQVSEDWAPVLGEDSVGRHLQYSNHGTQDLDLRMPSGERICLEPNLNRIDETYIGKSATKSLLVLGLVRMQLAVAILREPRAITTEL</sequence>
<organism evidence="1 2">
    <name type="scientific">Colletotrichum simmondsii</name>
    <dbReference type="NCBI Taxonomy" id="703756"/>
    <lineage>
        <taxon>Eukaryota</taxon>
        <taxon>Fungi</taxon>
        <taxon>Dikarya</taxon>
        <taxon>Ascomycota</taxon>
        <taxon>Pezizomycotina</taxon>
        <taxon>Sordariomycetes</taxon>
        <taxon>Hypocreomycetidae</taxon>
        <taxon>Glomerellales</taxon>
        <taxon>Glomerellaceae</taxon>
        <taxon>Colletotrichum</taxon>
        <taxon>Colletotrichum acutatum species complex</taxon>
    </lineage>
</organism>
<gene>
    <name evidence="1" type="ORF">CSIM01_00520</name>
</gene>
<reference evidence="1 2" key="1">
    <citation type="submission" date="2014-02" db="EMBL/GenBank/DDBJ databases">
        <title>The genome sequence of Colletotrichum simmondsii CBS122122.</title>
        <authorList>
            <person name="Baroncelli R."/>
            <person name="Thon M.R."/>
        </authorList>
    </citation>
    <scope>NUCLEOTIDE SEQUENCE [LARGE SCALE GENOMIC DNA]</scope>
    <source>
        <strain evidence="1 2">CBS122122</strain>
    </source>
</reference>
<dbReference type="Proteomes" id="UP000070328">
    <property type="component" value="Unassembled WGS sequence"/>
</dbReference>
<keyword evidence="2" id="KW-1185">Reference proteome</keyword>
<accession>A0A135SIV8</accession>
<evidence type="ECO:0000313" key="1">
    <source>
        <dbReference type="EMBL" id="KXH35806.1"/>
    </source>
</evidence>
<name>A0A135SIV8_9PEZI</name>